<feature type="binding site" evidence="6">
    <location>
        <position position="80"/>
    </location>
    <ligand>
        <name>S-adenosyl-L-methionine</name>
        <dbReference type="ChEBI" id="CHEBI:59789"/>
    </ligand>
</feature>
<keyword evidence="2 6" id="KW-0698">rRNA processing</keyword>
<organism evidence="7 8">
    <name type="scientific">Lachnospira pectinoschiza</name>
    <dbReference type="NCBI Taxonomy" id="28052"/>
    <lineage>
        <taxon>Bacteria</taxon>
        <taxon>Bacillati</taxon>
        <taxon>Bacillota</taxon>
        <taxon>Clostridia</taxon>
        <taxon>Lachnospirales</taxon>
        <taxon>Lachnospiraceae</taxon>
        <taxon>Lachnospira</taxon>
    </lineage>
</organism>
<reference evidence="8" key="1">
    <citation type="submission" date="2016-10" db="EMBL/GenBank/DDBJ databases">
        <authorList>
            <person name="Varghese N."/>
            <person name="Submissions S."/>
        </authorList>
    </citation>
    <scope>NUCLEOTIDE SEQUENCE [LARGE SCALE GENOMIC DNA]</scope>
    <source>
        <strain evidence="8">M83</strain>
    </source>
</reference>
<dbReference type="Pfam" id="PF02527">
    <property type="entry name" value="GidB"/>
    <property type="match status" value="1"/>
</dbReference>
<dbReference type="GO" id="GO:0005829">
    <property type="term" value="C:cytosol"/>
    <property type="evidence" value="ECO:0007669"/>
    <property type="project" value="TreeGrafter"/>
</dbReference>
<comment type="function">
    <text evidence="6">Specifically methylates the N7 position of a guanine in 16S rRNA.</text>
</comment>
<dbReference type="AlphaFoldDB" id="A0A1G9YPW1"/>
<dbReference type="OrthoDB" id="9808773at2"/>
<comment type="caution">
    <text evidence="6">Lacks conserved residue(s) required for the propagation of feature annotation.</text>
</comment>
<dbReference type="RefSeq" id="WP_074521900.1">
    <property type="nucleotide sequence ID" value="NZ_FNHZ01000006.1"/>
</dbReference>
<keyword evidence="1 6" id="KW-0963">Cytoplasm</keyword>
<feature type="binding site" evidence="6">
    <location>
        <begin position="131"/>
        <end position="132"/>
    </location>
    <ligand>
        <name>S-adenosyl-L-methionine</name>
        <dbReference type="ChEBI" id="CHEBI:59789"/>
    </ligand>
</feature>
<evidence type="ECO:0000256" key="6">
    <source>
        <dbReference type="HAMAP-Rule" id="MF_00074"/>
    </source>
</evidence>
<dbReference type="Gene3D" id="3.40.50.150">
    <property type="entry name" value="Vaccinia Virus protein VP39"/>
    <property type="match status" value="1"/>
</dbReference>
<accession>A0A1G9YPW1</accession>
<evidence type="ECO:0000313" key="8">
    <source>
        <dbReference type="Proteomes" id="UP000187651"/>
    </source>
</evidence>
<sequence length="241" mass="27314">MKKEEMLFIDNLKELGVEIDSKQLEQFNQYYETLVEWNEFMNLTGITEYDEVLLKHFVDSLVLDPNKLIKSDKIKLIDVGTGAGFPGLPIKIAFPNVDVVLLDSLNKRIKFLDEVINKLGLENIKTIHSRAEDGGRNKELREQFDIAISRAVANLSSLAEYNLPYVKLGGYFVAMKSGEIDEEAENAKKAIKLLGGQLEKITKFRLPNTDIDRSLVLIKKVKETSKKYPRKAGLPTKEPLS</sequence>
<dbReference type="InterPro" id="IPR003682">
    <property type="entry name" value="rRNA_ssu_MeTfrase_G"/>
</dbReference>
<evidence type="ECO:0000313" key="7">
    <source>
        <dbReference type="EMBL" id="SDN10543.1"/>
    </source>
</evidence>
<dbReference type="InterPro" id="IPR029063">
    <property type="entry name" value="SAM-dependent_MTases_sf"/>
</dbReference>
<dbReference type="PIRSF" id="PIRSF003078">
    <property type="entry name" value="GidB"/>
    <property type="match status" value="1"/>
</dbReference>
<feature type="binding site" evidence="6">
    <location>
        <position position="85"/>
    </location>
    <ligand>
        <name>S-adenosyl-L-methionine</name>
        <dbReference type="ChEBI" id="CHEBI:59789"/>
    </ligand>
</feature>
<evidence type="ECO:0000256" key="2">
    <source>
        <dbReference type="ARBA" id="ARBA00022552"/>
    </source>
</evidence>
<dbReference type="Proteomes" id="UP000187651">
    <property type="component" value="Unassembled WGS sequence"/>
</dbReference>
<comment type="similarity">
    <text evidence="6">Belongs to the methyltransferase superfamily. RNA methyltransferase RsmG family.</text>
</comment>
<keyword evidence="5 6" id="KW-0949">S-adenosyl-L-methionine</keyword>
<dbReference type="CDD" id="cd02440">
    <property type="entry name" value="AdoMet_MTases"/>
    <property type="match status" value="1"/>
</dbReference>
<dbReference type="EC" id="2.1.1.-" evidence="6"/>
<comment type="subcellular location">
    <subcellularLocation>
        <location evidence="6">Cytoplasm</location>
    </subcellularLocation>
</comment>
<name>A0A1G9YPW1_9FIRM</name>
<dbReference type="PANTHER" id="PTHR31760:SF0">
    <property type="entry name" value="S-ADENOSYL-L-METHIONINE-DEPENDENT METHYLTRANSFERASES SUPERFAMILY PROTEIN"/>
    <property type="match status" value="1"/>
</dbReference>
<dbReference type="FunFam" id="3.40.50.150:FF:000041">
    <property type="entry name" value="Ribosomal RNA small subunit methyltransferase G"/>
    <property type="match status" value="1"/>
</dbReference>
<proteinExistence type="inferred from homology"/>
<protein>
    <recommendedName>
        <fullName evidence="6">Ribosomal RNA small subunit methyltransferase G</fullName>
        <ecNumber evidence="6">2.1.1.-</ecNumber>
    </recommendedName>
    <alternativeName>
        <fullName evidence="6">16S rRNA 7-methylguanosine methyltransferase</fullName>
        <shortName evidence="6">16S rRNA m7G methyltransferase</shortName>
    </alternativeName>
</protein>
<feature type="binding site" evidence="6">
    <location>
        <position position="150"/>
    </location>
    <ligand>
        <name>S-adenosyl-L-methionine</name>
        <dbReference type="ChEBI" id="CHEBI:59789"/>
    </ligand>
</feature>
<evidence type="ECO:0000256" key="4">
    <source>
        <dbReference type="ARBA" id="ARBA00022679"/>
    </source>
</evidence>
<evidence type="ECO:0000256" key="1">
    <source>
        <dbReference type="ARBA" id="ARBA00022490"/>
    </source>
</evidence>
<keyword evidence="3 6" id="KW-0489">Methyltransferase</keyword>
<keyword evidence="8" id="KW-1185">Reference proteome</keyword>
<dbReference type="HAMAP" id="MF_00074">
    <property type="entry name" value="16SrRNA_methyltr_G"/>
    <property type="match status" value="1"/>
</dbReference>
<dbReference type="SUPFAM" id="SSF53335">
    <property type="entry name" value="S-adenosyl-L-methionine-dependent methyltransferases"/>
    <property type="match status" value="1"/>
</dbReference>
<dbReference type="EMBL" id="FNHZ01000006">
    <property type="protein sequence ID" value="SDN10543.1"/>
    <property type="molecule type" value="Genomic_DNA"/>
</dbReference>
<dbReference type="GO" id="GO:0070043">
    <property type="term" value="F:rRNA (guanine-N7-)-methyltransferase activity"/>
    <property type="evidence" value="ECO:0007669"/>
    <property type="project" value="UniProtKB-UniRule"/>
</dbReference>
<dbReference type="PANTHER" id="PTHR31760">
    <property type="entry name" value="S-ADENOSYL-L-METHIONINE-DEPENDENT METHYLTRANSFERASES SUPERFAMILY PROTEIN"/>
    <property type="match status" value="1"/>
</dbReference>
<keyword evidence="4 6" id="KW-0808">Transferase</keyword>
<evidence type="ECO:0000256" key="5">
    <source>
        <dbReference type="ARBA" id="ARBA00022691"/>
    </source>
</evidence>
<dbReference type="NCBIfam" id="TIGR00138">
    <property type="entry name" value="rsmG_gidB"/>
    <property type="match status" value="1"/>
</dbReference>
<gene>
    <name evidence="6" type="primary">rsmG</name>
    <name evidence="7" type="ORF">SAMN05216544_1860</name>
</gene>
<evidence type="ECO:0000256" key="3">
    <source>
        <dbReference type="ARBA" id="ARBA00022603"/>
    </source>
</evidence>